<reference evidence="6 7" key="1">
    <citation type="submission" date="2020-04" db="EMBL/GenBank/DDBJ databases">
        <title>Draft genome of Leeia sp. IMCC25680.</title>
        <authorList>
            <person name="Song J."/>
            <person name="Cho J.-C."/>
        </authorList>
    </citation>
    <scope>NUCLEOTIDE SEQUENCE [LARGE SCALE GENOMIC DNA]</scope>
    <source>
        <strain evidence="6 7">IMCC25680</strain>
    </source>
</reference>
<dbReference type="InterPro" id="IPR017927">
    <property type="entry name" value="FAD-bd_FR_type"/>
</dbReference>
<dbReference type="InterPro" id="IPR001433">
    <property type="entry name" value="OxRdtase_FAD/NAD-bd"/>
</dbReference>
<dbReference type="CDD" id="cd00207">
    <property type="entry name" value="fer2"/>
    <property type="match status" value="1"/>
</dbReference>
<dbReference type="RefSeq" id="WP_168876532.1">
    <property type="nucleotide sequence ID" value="NZ_JABAIM010000001.1"/>
</dbReference>
<dbReference type="SUPFAM" id="SSF54292">
    <property type="entry name" value="2Fe-2S ferredoxin-like"/>
    <property type="match status" value="1"/>
</dbReference>
<dbReference type="PANTHER" id="PTHR47354">
    <property type="entry name" value="NADH OXIDOREDUCTASE HCR"/>
    <property type="match status" value="1"/>
</dbReference>
<dbReference type="PROSITE" id="PS00197">
    <property type="entry name" value="2FE2S_FER_1"/>
    <property type="match status" value="1"/>
</dbReference>
<dbReference type="InterPro" id="IPR001041">
    <property type="entry name" value="2Fe-2S_ferredoxin-type"/>
</dbReference>
<gene>
    <name evidence="6" type="ORF">HF682_07295</name>
</gene>
<dbReference type="EMBL" id="JABAIM010000001">
    <property type="protein sequence ID" value="NLR74960.1"/>
    <property type="molecule type" value="Genomic_DNA"/>
</dbReference>
<dbReference type="Pfam" id="PF00175">
    <property type="entry name" value="NAD_binding_1"/>
    <property type="match status" value="1"/>
</dbReference>
<comment type="cofactor">
    <cofactor evidence="1">
        <name>FAD</name>
        <dbReference type="ChEBI" id="CHEBI:57692"/>
    </cofactor>
</comment>
<dbReference type="InterPro" id="IPR017938">
    <property type="entry name" value="Riboflavin_synthase-like_b-brl"/>
</dbReference>
<dbReference type="InterPro" id="IPR006058">
    <property type="entry name" value="2Fe2S_fd_BS"/>
</dbReference>
<feature type="domain" description="FAD-binding FR-type" evidence="5">
    <location>
        <begin position="100"/>
        <end position="200"/>
    </location>
</feature>
<comment type="cofactor">
    <cofactor evidence="3">
        <name>[2Fe-2S] cluster</name>
        <dbReference type="ChEBI" id="CHEBI:190135"/>
    </cofactor>
</comment>
<dbReference type="PRINTS" id="PR00371">
    <property type="entry name" value="FPNCR"/>
</dbReference>
<name>A0A847RUT2_9NEIS</name>
<comment type="caution">
    <text evidence="6">The sequence shown here is derived from an EMBL/GenBank/DDBJ whole genome shotgun (WGS) entry which is preliminary data.</text>
</comment>
<dbReference type="PRINTS" id="PR00410">
    <property type="entry name" value="PHEHYDRXLASE"/>
</dbReference>
<evidence type="ECO:0000313" key="6">
    <source>
        <dbReference type="EMBL" id="NLR74960.1"/>
    </source>
</evidence>
<keyword evidence="2" id="KW-0408">Iron</keyword>
<evidence type="ECO:0000256" key="3">
    <source>
        <dbReference type="ARBA" id="ARBA00034078"/>
    </source>
</evidence>
<evidence type="ECO:0000313" key="7">
    <source>
        <dbReference type="Proteomes" id="UP000587991"/>
    </source>
</evidence>
<organism evidence="6 7">
    <name type="scientific">Leeia aquatica</name>
    <dbReference type="NCBI Taxonomy" id="2725557"/>
    <lineage>
        <taxon>Bacteria</taxon>
        <taxon>Pseudomonadati</taxon>
        <taxon>Pseudomonadota</taxon>
        <taxon>Betaproteobacteria</taxon>
        <taxon>Neisseriales</taxon>
        <taxon>Leeiaceae</taxon>
        <taxon>Leeia</taxon>
    </lineage>
</organism>
<dbReference type="PROSITE" id="PS51384">
    <property type="entry name" value="FAD_FR"/>
    <property type="match status" value="1"/>
</dbReference>
<dbReference type="Gene3D" id="3.40.50.80">
    <property type="entry name" value="Nucleotide-binding domain of ferredoxin-NADP reductase (FNR) module"/>
    <property type="match status" value="1"/>
</dbReference>
<dbReference type="Gene3D" id="2.40.30.10">
    <property type="entry name" value="Translation factors"/>
    <property type="match status" value="1"/>
</dbReference>
<dbReference type="GO" id="GO:0016491">
    <property type="term" value="F:oxidoreductase activity"/>
    <property type="evidence" value="ECO:0007669"/>
    <property type="project" value="InterPro"/>
</dbReference>
<dbReference type="GO" id="GO:0051537">
    <property type="term" value="F:2 iron, 2 sulfur cluster binding"/>
    <property type="evidence" value="ECO:0007669"/>
    <property type="project" value="UniProtKB-KW"/>
</dbReference>
<evidence type="ECO:0000256" key="2">
    <source>
        <dbReference type="ARBA" id="ARBA00022714"/>
    </source>
</evidence>
<dbReference type="AlphaFoldDB" id="A0A847RUT2"/>
<dbReference type="Proteomes" id="UP000587991">
    <property type="component" value="Unassembled WGS sequence"/>
</dbReference>
<keyword evidence="2" id="KW-0479">Metal-binding</keyword>
<evidence type="ECO:0000259" key="5">
    <source>
        <dbReference type="PROSITE" id="PS51384"/>
    </source>
</evidence>
<sequence>MSRQVTLQPSGHQFTANEGETILDAAMRAGYNLPYSCRNGACGSCKGNVLEGTVDYGNHSANALSETDKAAGKALFCCAVPQGDVTLEVREVAGAKDIVARTLPCRVQSIDKPADDVAVLSLKLPTNERLQFMAGQYIDILMKDGKRRSFSLANAPHDDEFLQLHIRHVAGGSFSDYVFNGMKEREIMRFNGPHGSFFLREDSDKPMILLASGTGFAPIKGIVEHMLHEQCDRPVVFYWGARRPKDLYMFELAASWQTLHPNFSFIPVVSDALPEDQWQGRTGFVHQAVLDDFADLSGYQVYACGAPIVVEAAHNAFTRERGLPEDEFFSDAFFLSKDMKPNG</sequence>
<dbReference type="InterPro" id="IPR001709">
    <property type="entry name" value="Flavoprot_Pyr_Nucl_cyt_Rdtase"/>
</dbReference>
<evidence type="ECO:0000256" key="1">
    <source>
        <dbReference type="ARBA" id="ARBA00001974"/>
    </source>
</evidence>
<keyword evidence="7" id="KW-1185">Reference proteome</keyword>
<dbReference type="CDD" id="cd06189">
    <property type="entry name" value="flavin_oxioreductase"/>
    <property type="match status" value="1"/>
</dbReference>
<protein>
    <submittedName>
        <fullName evidence="6">CDP-6-deoxy-delta-3,4-glucoseen reductase</fullName>
    </submittedName>
</protein>
<dbReference type="Pfam" id="PF00970">
    <property type="entry name" value="FAD_binding_6"/>
    <property type="match status" value="1"/>
</dbReference>
<dbReference type="Gene3D" id="3.10.20.30">
    <property type="match status" value="1"/>
</dbReference>
<keyword evidence="2" id="KW-0001">2Fe-2S</keyword>
<dbReference type="InterPro" id="IPR050415">
    <property type="entry name" value="MRET"/>
</dbReference>
<proteinExistence type="predicted"/>
<dbReference type="InterPro" id="IPR012675">
    <property type="entry name" value="Beta-grasp_dom_sf"/>
</dbReference>
<dbReference type="SUPFAM" id="SSF63380">
    <property type="entry name" value="Riboflavin synthase domain-like"/>
    <property type="match status" value="1"/>
</dbReference>
<dbReference type="PROSITE" id="PS51085">
    <property type="entry name" value="2FE2S_FER_2"/>
    <property type="match status" value="1"/>
</dbReference>
<evidence type="ECO:0000259" key="4">
    <source>
        <dbReference type="PROSITE" id="PS51085"/>
    </source>
</evidence>
<accession>A0A847RUT2</accession>
<dbReference type="PANTHER" id="PTHR47354:SF5">
    <property type="entry name" value="PROTEIN RFBI"/>
    <property type="match status" value="1"/>
</dbReference>
<dbReference type="InterPro" id="IPR008333">
    <property type="entry name" value="Cbr1-like_FAD-bd_dom"/>
</dbReference>
<feature type="domain" description="2Fe-2S ferredoxin-type" evidence="4">
    <location>
        <begin position="3"/>
        <end position="93"/>
    </location>
</feature>
<dbReference type="InterPro" id="IPR036010">
    <property type="entry name" value="2Fe-2S_ferredoxin-like_sf"/>
</dbReference>
<dbReference type="SUPFAM" id="SSF52343">
    <property type="entry name" value="Ferredoxin reductase-like, C-terminal NADP-linked domain"/>
    <property type="match status" value="1"/>
</dbReference>
<keyword evidence="2" id="KW-0411">Iron-sulfur</keyword>
<dbReference type="InterPro" id="IPR039261">
    <property type="entry name" value="FNR_nucleotide-bd"/>
</dbReference>
<dbReference type="Pfam" id="PF00111">
    <property type="entry name" value="Fer2"/>
    <property type="match status" value="1"/>
</dbReference>